<evidence type="ECO:0000313" key="1">
    <source>
        <dbReference type="EMBL" id="GIY05075.1"/>
    </source>
</evidence>
<dbReference type="AlphaFoldDB" id="A0AAV4QAQ6"/>
<accession>A0AAV4QAQ6</accession>
<name>A0AAV4QAQ6_CAEEX</name>
<dbReference type="Proteomes" id="UP001054945">
    <property type="component" value="Unassembled WGS sequence"/>
</dbReference>
<evidence type="ECO:0000313" key="2">
    <source>
        <dbReference type="Proteomes" id="UP001054945"/>
    </source>
</evidence>
<dbReference type="EMBL" id="BPLR01005798">
    <property type="protein sequence ID" value="GIY05075.1"/>
    <property type="molecule type" value="Genomic_DNA"/>
</dbReference>
<gene>
    <name evidence="1" type="ORF">CEXT_390451</name>
</gene>
<protein>
    <submittedName>
        <fullName evidence="1">Uncharacterized protein</fullName>
    </submittedName>
</protein>
<organism evidence="1 2">
    <name type="scientific">Caerostris extrusa</name>
    <name type="common">Bark spider</name>
    <name type="synonym">Caerostris bankana</name>
    <dbReference type="NCBI Taxonomy" id="172846"/>
    <lineage>
        <taxon>Eukaryota</taxon>
        <taxon>Metazoa</taxon>
        <taxon>Ecdysozoa</taxon>
        <taxon>Arthropoda</taxon>
        <taxon>Chelicerata</taxon>
        <taxon>Arachnida</taxon>
        <taxon>Araneae</taxon>
        <taxon>Araneomorphae</taxon>
        <taxon>Entelegynae</taxon>
        <taxon>Araneoidea</taxon>
        <taxon>Araneidae</taxon>
        <taxon>Caerostris</taxon>
    </lineage>
</organism>
<comment type="caution">
    <text evidence="1">The sequence shown here is derived from an EMBL/GenBank/DDBJ whole genome shotgun (WGS) entry which is preliminary data.</text>
</comment>
<sequence length="109" mass="12508">MGSPPNKIATRHVSRELDANVAMRSVKPGPLTPLCSRGSKSTVSIAFPLPHWFCDSSEESFKSFRRNQRALERVIHATNAFLSKRVYYSQRNCSKFKFMTKEFSSYFPK</sequence>
<proteinExistence type="predicted"/>
<reference evidence="1 2" key="1">
    <citation type="submission" date="2021-06" db="EMBL/GenBank/DDBJ databases">
        <title>Caerostris extrusa draft genome.</title>
        <authorList>
            <person name="Kono N."/>
            <person name="Arakawa K."/>
        </authorList>
    </citation>
    <scope>NUCLEOTIDE SEQUENCE [LARGE SCALE GENOMIC DNA]</scope>
</reference>
<keyword evidence="2" id="KW-1185">Reference proteome</keyword>